<evidence type="ECO:0000313" key="4">
    <source>
        <dbReference type="Proteomes" id="UP000664859"/>
    </source>
</evidence>
<proteinExistence type="predicted"/>
<keyword evidence="4" id="KW-1185">Reference proteome</keyword>
<feature type="region of interest" description="Disordered" evidence="1">
    <location>
        <begin position="243"/>
        <end position="487"/>
    </location>
</feature>
<evidence type="ECO:0000256" key="2">
    <source>
        <dbReference type="SAM" id="SignalP"/>
    </source>
</evidence>
<sequence>MRFLTLLAALLPGLMLADSMAVTAVRGAADIHALSPGSVLLFHCRTAPACFRAVAQLEDISAREGAAPCFSACFGSDEGVLMQARRFGVHTIPAFVMIAEPPRVESGSSTDGGEAEDPPQEDQRVPDGTYHYRGGGLMRALKEIVDDNRVDSIYFMDDAESLEENEGRPLMAFDRSEFERLTGTLKWSGHQTYLQYQKFTSMDVPMDQYPRVLRPPACFVPERCAKDLQVPDIKQKWAIDFTSHDAAKPRKQGKQGAAKPTTPSKKSAQGAGKAARRSATSERRKSPGAESEDSGADSPGLSSLEDDVVSAARQFKASTRRSREGTVQKRAAPLRDAVDRMINAGAALNAAARRTPSRRPPAAASSPPSDASSALSHQDDPPSDYVSSDEADDDPATPTAGADDDDAASDVSQIRKRGRSYSDGSDHQRRPTQRGLVEEEEEVGQGHSSEGNIGGADGLSGDEQASAARAQDDGDDEQEDGEAGRRR</sequence>
<accession>A0A836CDW1</accession>
<feature type="signal peptide" evidence="2">
    <location>
        <begin position="1"/>
        <end position="17"/>
    </location>
</feature>
<evidence type="ECO:0000313" key="3">
    <source>
        <dbReference type="EMBL" id="KAG5182845.1"/>
    </source>
</evidence>
<dbReference type="EMBL" id="JAFCMP010000223">
    <property type="protein sequence ID" value="KAG5182845.1"/>
    <property type="molecule type" value="Genomic_DNA"/>
</dbReference>
<reference evidence="3" key="1">
    <citation type="submission" date="2021-02" db="EMBL/GenBank/DDBJ databases">
        <title>First Annotated Genome of the Yellow-green Alga Tribonema minus.</title>
        <authorList>
            <person name="Mahan K.M."/>
        </authorList>
    </citation>
    <scope>NUCLEOTIDE SEQUENCE</scope>
    <source>
        <strain evidence="3">UTEX B ZZ1240</strain>
    </source>
</reference>
<name>A0A836CDW1_9STRA</name>
<feature type="region of interest" description="Disordered" evidence="1">
    <location>
        <begin position="103"/>
        <end position="129"/>
    </location>
</feature>
<gene>
    <name evidence="3" type="ORF">JKP88DRAFT_272814</name>
</gene>
<keyword evidence="2" id="KW-0732">Signal</keyword>
<dbReference type="AlphaFoldDB" id="A0A836CDW1"/>
<feature type="compositionally biased region" description="Low complexity" evidence="1">
    <location>
        <begin position="264"/>
        <end position="273"/>
    </location>
</feature>
<dbReference type="Proteomes" id="UP000664859">
    <property type="component" value="Unassembled WGS sequence"/>
</dbReference>
<feature type="chain" id="PRO_5032644896" evidence="2">
    <location>
        <begin position="18"/>
        <end position="487"/>
    </location>
</feature>
<organism evidence="3 4">
    <name type="scientific">Tribonema minus</name>
    <dbReference type="NCBI Taxonomy" id="303371"/>
    <lineage>
        <taxon>Eukaryota</taxon>
        <taxon>Sar</taxon>
        <taxon>Stramenopiles</taxon>
        <taxon>Ochrophyta</taxon>
        <taxon>PX clade</taxon>
        <taxon>Xanthophyceae</taxon>
        <taxon>Tribonematales</taxon>
        <taxon>Tribonemataceae</taxon>
        <taxon>Tribonema</taxon>
    </lineage>
</organism>
<feature type="compositionally biased region" description="Low complexity" evidence="1">
    <location>
        <begin position="343"/>
        <end position="374"/>
    </location>
</feature>
<protein>
    <submittedName>
        <fullName evidence="3">Uncharacterized protein</fullName>
    </submittedName>
</protein>
<comment type="caution">
    <text evidence="3">The sequence shown here is derived from an EMBL/GenBank/DDBJ whole genome shotgun (WGS) entry which is preliminary data.</text>
</comment>
<evidence type="ECO:0000256" key="1">
    <source>
        <dbReference type="SAM" id="MobiDB-lite"/>
    </source>
</evidence>